<dbReference type="SUPFAM" id="SSF51556">
    <property type="entry name" value="Metallo-dependent hydrolases"/>
    <property type="match status" value="1"/>
</dbReference>
<dbReference type="Proteomes" id="UP001614394">
    <property type="component" value="Unassembled WGS sequence"/>
</dbReference>
<gene>
    <name evidence="1" type="ORF">ACIGXA_31750</name>
</gene>
<comment type="caution">
    <text evidence="1">The sequence shown here is derived from an EMBL/GenBank/DDBJ whole genome shotgun (WGS) entry which is preliminary data.</text>
</comment>
<dbReference type="InterPro" id="IPR032466">
    <property type="entry name" value="Metal_Hydrolase"/>
</dbReference>
<dbReference type="Gene3D" id="3.20.20.140">
    <property type="entry name" value="Metal-dependent hydrolases"/>
    <property type="match status" value="1"/>
</dbReference>
<sequence>MLELPPLVDAHCHGVVPGELGLGSFEALLTGAAAPGTTLFDSPAGFAVRRWCPPLLGLDPHCTPAHYLAGRRELGAYEATRRLLRGTGIGGYLVDAAVGAGVRDGTAGPMPASLPADLTSPKELGAAAAAAAYEIVRLEPLAQQVADTSGTAGAFLTNVAEAVHGAARTAVAFSVADTCPPGFPAGPPDARLVRRAAGAWLAGRTAGEPLDDPVLLRHLVWNAVATGLPLQIRGPSGADPLRLTGFLRATAGLGTDVVLLRSFPNHRPAARLAAAFAHVHTDIGSAPAASALAETLELAPFGKVLFSTGAYALPELYVTQARFFREALERLVTDRVADGAWTPSDARRVAGMIAAGNARRVYGLERRADRAGSGRGRER</sequence>
<dbReference type="EMBL" id="JBITYG010000011">
    <property type="protein sequence ID" value="MFI9105092.1"/>
    <property type="molecule type" value="Genomic_DNA"/>
</dbReference>
<keyword evidence="2" id="KW-1185">Reference proteome</keyword>
<evidence type="ECO:0000313" key="2">
    <source>
        <dbReference type="Proteomes" id="UP001614394"/>
    </source>
</evidence>
<evidence type="ECO:0000313" key="1">
    <source>
        <dbReference type="EMBL" id="MFI9105092.1"/>
    </source>
</evidence>
<dbReference type="PANTHER" id="PTHR43383:SF2">
    <property type="entry name" value="AMIDOHYDROLASE 2 FAMILY PROTEIN"/>
    <property type="match status" value="1"/>
</dbReference>
<accession>A0ABW8CH36</accession>
<proteinExistence type="predicted"/>
<protein>
    <submittedName>
        <fullName evidence="1">Amidohydrolase</fullName>
    </submittedName>
</protein>
<reference evidence="1 2" key="1">
    <citation type="submission" date="2024-10" db="EMBL/GenBank/DDBJ databases">
        <title>The Natural Products Discovery Center: Release of the First 8490 Sequenced Strains for Exploring Actinobacteria Biosynthetic Diversity.</title>
        <authorList>
            <person name="Kalkreuter E."/>
            <person name="Kautsar S.A."/>
            <person name="Yang D."/>
            <person name="Bader C.D."/>
            <person name="Teijaro C.N."/>
            <person name="Fluegel L."/>
            <person name="Davis C.M."/>
            <person name="Simpson J.R."/>
            <person name="Lauterbach L."/>
            <person name="Steele A.D."/>
            <person name="Gui C."/>
            <person name="Meng S."/>
            <person name="Li G."/>
            <person name="Viehrig K."/>
            <person name="Ye F."/>
            <person name="Su P."/>
            <person name="Kiefer A.F."/>
            <person name="Nichols A."/>
            <person name="Cepeda A.J."/>
            <person name="Yan W."/>
            <person name="Fan B."/>
            <person name="Jiang Y."/>
            <person name="Adhikari A."/>
            <person name="Zheng C.-J."/>
            <person name="Schuster L."/>
            <person name="Cowan T.M."/>
            <person name="Smanski M.J."/>
            <person name="Chevrette M.G."/>
            <person name="De Carvalho L.P.S."/>
            <person name="Shen B."/>
        </authorList>
    </citation>
    <scope>NUCLEOTIDE SEQUENCE [LARGE SCALE GENOMIC DNA]</scope>
    <source>
        <strain evidence="1 2">NPDC053399</strain>
    </source>
</reference>
<name>A0ABW8CH36_9ACTN</name>
<organism evidence="1 2">
    <name type="scientific">Streptomyces fildesensis</name>
    <dbReference type="NCBI Taxonomy" id="375757"/>
    <lineage>
        <taxon>Bacteria</taxon>
        <taxon>Bacillati</taxon>
        <taxon>Actinomycetota</taxon>
        <taxon>Actinomycetes</taxon>
        <taxon>Kitasatosporales</taxon>
        <taxon>Streptomycetaceae</taxon>
        <taxon>Streptomyces</taxon>
    </lineage>
</organism>
<dbReference type="PANTHER" id="PTHR43383">
    <property type="entry name" value="NODULIN 6"/>
    <property type="match status" value="1"/>
</dbReference>
<dbReference type="RefSeq" id="WP_399655842.1">
    <property type="nucleotide sequence ID" value="NZ_JBITYG010000011.1"/>
</dbReference>